<keyword evidence="6" id="KW-1185">Reference proteome</keyword>
<dbReference type="PROSITE" id="PS50987">
    <property type="entry name" value="HTH_ARSR_2"/>
    <property type="match status" value="1"/>
</dbReference>
<dbReference type="InterPro" id="IPR011991">
    <property type="entry name" value="ArsR-like_HTH"/>
</dbReference>
<dbReference type="InterPro" id="IPR036388">
    <property type="entry name" value="WH-like_DNA-bd_sf"/>
</dbReference>
<dbReference type="EMBL" id="BAAAME010000005">
    <property type="protein sequence ID" value="GAA1749042.1"/>
    <property type="molecule type" value="Genomic_DNA"/>
</dbReference>
<dbReference type="InterPro" id="IPR001845">
    <property type="entry name" value="HTH_ArsR_DNA-bd_dom"/>
</dbReference>
<dbReference type="Proteomes" id="UP001501057">
    <property type="component" value="Unassembled WGS sequence"/>
</dbReference>
<evidence type="ECO:0000256" key="3">
    <source>
        <dbReference type="ARBA" id="ARBA00023163"/>
    </source>
</evidence>
<reference evidence="5 6" key="1">
    <citation type="journal article" date="2019" name="Int. J. Syst. Evol. Microbiol.">
        <title>The Global Catalogue of Microorganisms (GCM) 10K type strain sequencing project: providing services to taxonomists for standard genome sequencing and annotation.</title>
        <authorList>
            <consortium name="The Broad Institute Genomics Platform"/>
            <consortium name="The Broad Institute Genome Sequencing Center for Infectious Disease"/>
            <person name="Wu L."/>
            <person name="Ma J."/>
        </authorList>
    </citation>
    <scope>NUCLEOTIDE SEQUENCE [LARGE SCALE GENOMIC DNA]</scope>
    <source>
        <strain evidence="5 6">JCM 13518</strain>
    </source>
</reference>
<dbReference type="InterPro" id="IPR036390">
    <property type="entry name" value="WH_DNA-bd_sf"/>
</dbReference>
<evidence type="ECO:0000259" key="4">
    <source>
        <dbReference type="PROSITE" id="PS50987"/>
    </source>
</evidence>
<dbReference type="RefSeq" id="WP_344203279.1">
    <property type="nucleotide sequence ID" value="NZ_BAAAME010000005.1"/>
</dbReference>
<evidence type="ECO:0000256" key="1">
    <source>
        <dbReference type="ARBA" id="ARBA00023015"/>
    </source>
</evidence>
<dbReference type="PANTHER" id="PTHR33154:SF33">
    <property type="entry name" value="TRANSCRIPTIONAL REPRESSOR SDPR"/>
    <property type="match status" value="1"/>
</dbReference>
<sequence length="121" mass="13072">MEQQVGANEVEASLDHDAAPDATRLRHGSHIFSMLAEPTRLELLWHLTNGSATVGELADRVSASRTAVSQHLAKLRLAGLVDVTRAGRHQHYSLRGGHLARLVREGLNHADHIATGEGPHA</sequence>
<dbReference type="Gene3D" id="1.10.10.10">
    <property type="entry name" value="Winged helix-like DNA-binding domain superfamily/Winged helix DNA-binding domain"/>
    <property type="match status" value="1"/>
</dbReference>
<dbReference type="Pfam" id="PF12840">
    <property type="entry name" value="HTH_20"/>
    <property type="match status" value="1"/>
</dbReference>
<dbReference type="NCBIfam" id="NF033788">
    <property type="entry name" value="HTH_metalloreg"/>
    <property type="match status" value="1"/>
</dbReference>
<dbReference type="SUPFAM" id="SSF46785">
    <property type="entry name" value="Winged helix' DNA-binding domain"/>
    <property type="match status" value="1"/>
</dbReference>
<dbReference type="InterPro" id="IPR051081">
    <property type="entry name" value="HTH_MetalResp_TranReg"/>
</dbReference>
<organism evidence="5 6">
    <name type="scientific">Aeromicrobium alkaliterrae</name>
    <dbReference type="NCBI Taxonomy" id="302168"/>
    <lineage>
        <taxon>Bacteria</taxon>
        <taxon>Bacillati</taxon>
        <taxon>Actinomycetota</taxon>
        <taxon>Actinomycetes</taxon>
        <taxon>Propionibacteriales</taxon>
        <taxon>Nocardioidaceae</taxon>
        <taxon>Aeromicrobium</taxon>
    </lineage>
</organism>
<feature type="domain" description="HTH arsR-type" evidence="4">
    <location>
        <begin position="20"/>
        <end position="114"/>
    </location>
</feature>
<dbReference type="SMART" id="SM00418">
    <property type="entry name" value="HTH_ARSR"/>
    <property type="match status" value="1"/>
</dbReference>
<evidence type="ECO:0000313" key="5">
    <source>
        <dbReference type="EMBL" id="GAA1749042.1"/>
    </source>
</evidence>
<keyword evidence="2" id="KW-0238">DNA-binding</keyword>
<evidence type="ECO:0000313" key="6">
    <source>
        <dbReference type="Proteomes" id="UP001501057"/>
    </source>
</evidence>
<keyword evidence="3" id="KW-0804">Transcription</keyword>
<keyword evidence="1" id="KW-0805">Transcription regulation</keyword>
<dbReference type="CDD" id="cd00090">
    <property type="entry name" value="HTH_ARSR"/>
    <property type="match status" value="1"/>
</dbReference>
<comment type="caution">
    <text evidence="5">The sequence shown here is derived from an EMBL/GenBank/DDBJ whole genome shotgun (WGS) entry which is preliminary data.</text>
</comment>
<protein>
    <submittedName>
        <fullName evidence="5">Metalloregulator ArsR/SmtB family transcription factor</fullName>
    </submittedName>
</protein>
<dbReference type="PANTHER" id="PTHR33154">
    <property type="entry name" value="TRANSCRIPTIONAL REGULATOR, ARSR FAMILY"/>
    <property type="match status" value="1"/>
</dbReference>
<proteinExistence type="predicted"/>
<name>A0ABN2K7T6_9ACTN</name>
<gene>
    <name evidence="5" type="ORF">GCM10009710_31360</name>
</gene>
<evidence type="ECO:0000256" key="2">
    <source>
        <dbReference type="ARBA" id="ARBA00023125"/>
    </source>
</evidence>
<accession>A0ABN2K7T6</accession>
<dbReference type="PRINTS" id="PR00778">
    <property type="entry name" value="HTHARSR"/>
</dbReference>